<evidence type="ECO:0000313" key="2">
    <source>
        <dbReference type="Proteomes" id="UP000273828"/>
    </source>
</evidence>
<gene>
    <name evidence="1" type="ORF">EA462_06550</name>
</gene>
<organism evidence="1 2">
    <name type="scientific">Natrarchaeobius halalkaliphilus</name>
    <dbReference type="NCBI Taxonomy" id="1679091"/>
    <lineage>
        <taxon>Archaea</taxon>
        <taxon>Methanobacteriati</taxon>
        <taxon>Methanobacteriota</taxon>
        <taxon>Stenosarchaea group</taxon>
        <taxon>Halobacteria</taxon>
        <taxon>Halobacteriales</taxon>
        <taxon>Natrialbaceae</taxon>
        <taxon>Natrarchaeobius</taxon>
    </lineage>
</organism>
<dbReference type="EMBL" id="REFY01000002">
    <property type="protein sequence ID" value="RQG91606.1"/>
    <property type="molecule type" value="Genomic_DNA"/>
</dbReference>
<dbReference type="Proteomes" id="UP000273828">
    <property type="component" value="Unassembled WGS sequence"/>
</dbReference>
<comment type="caution">
    <text evidence="1">The sequence shown here is derived from an EMBL/GenBank/DDBJ whole genome shotgun (WGS) entry which is preliminary data.</text>
</comment>
<name>A0A3N6MCW5_9EURY</name>
<proteinExistence type="predicted"/>
<reference evidence="1 2" key="1">
    <citation type="submission" date="2018-10" db="EMBL/GenBank/DDBJ databases">
        <title>Natrarchaeobius chitinivorans gen. nov., sp. nov., and Natrarchaeobius haloalkaliphilus sp. nov., alkaliphilic, chitin-utilizing haloarchaea from hypersaline alkaline lakes.</title>
        <authorList>
            <person name="Sorokin D.Y."/>
            <person name="Elcheninov A.G."/>
            <person name="Kostrikina N.A."/>
            <person name="Bale N.J."/>
            <person name="Sinninghe Damste J.S."/>
            <person name="Khijniak T.V."/>
            <person name="Kublanov I.V."/>
            <person name="Toshchakov S.V."/>
        </authorList>
    </citation>
    <scope>NUCLEOTIDE SEQUENCE [LARGE SCALE GENOMIC DNA]</scope>
    <source>
        <strain evidence="1 2">AArcht-Sl</strain>
    </source>
</reference>
<accession>A0A3N6MCW5</accession>
<dbReference type="AlphaFoldDB" id="A0A3N6MCW5"/>
<keyword evidence="2" id="KW-1185">Reference proteome</keyword>
<protein>
    <submittedName>
        <fullName evidence="1">Uncharacterized protein</fullName>
    </submittedName>
</protein>
<evidence type="ECO:0000313" key="1">
    <source>
        <dbReference type="EMBL" id="RQG91606.1"/>
    </source>
</evidence>
<sequence>MLFAEKRREGDLNNAKTITLAFARVLRLLSFKLPCFVFSSTVDSLRSPICAAENAEREI</sequence>